<dbReference type="PANTHER" id="PTHR13620:SF104">
    <property type="entry name" value="EXONUCLEASE 3'-5' DOMAIN-CONTAINING PROTEIN 2"/>
    <property type="match status" value="1"/>
</dbReference>
<organism evidence="4 5">
    <name type="scientific">Vitreoscilla stercoraria</name>
    <dbReference type="NCBI Taxonomy" id="61"/>
    <lineage>
        <taxon>Bacteria</taxon>
        <taxon>Pseudomonadati</taxon>
        <taxon>Pseudomonadota</taxon>
        <taxon>Betaproteobacteria</taxon>
        <taxon>Neisseriales</taxon>
        <taxon>Neisseriaceae</taxon>
        <taxon>Vitreoscilla</taxon>
    </lineage>
</organism>
<sequence length="205" mass="22388">MPPRLKPPSKEVSQLLPDFDILSESDIFIPQTPAEFAQAREVLLAQTVLGFDTESKPLFKVGEVDTGPHIVQLASTQAAWILQLHHSQALALAAEILNSDSICKIGFGLQHDTASLPKRLGMALNNVVDLDRVFKRHGYIASVGVRGAVALVLGQNFHKSKRQSTSNWAKKQLNEAQIRYAANDAHAPAAVYAALPAWEAMQESM</sequence>
<proteinExistence type="predicted"/>
<dbReference type="InterPro" id="IPR012337">
    <property type="entry name" value="RNaseH-like_sf"/>
</dbReference>
<dbReference type="SUPFAM" id="SSF53098">
    <property type="entry name" value="Ribonuclease H-like"/>
    <property type="match status" value="1"/>
</dbReference>
<protein>
    <submittedName>
        <fullName evidence="4">3'-5' exonuclease domain-containing protein 2</fullName>
    </submittedName>
</protein>
<keyword evidence="5" id="KW-1185">Reference proteome</keyword>
<evidence type="ECO:0000313" key="4">
    <source>
        <dbReference type="EMBL" id="UOO93458.1"/>
    </source>
</evidence>
<name>A0ABY4ECI2_VITST</name>
<evidence type="ECO:0000256" key="1">
    <source>
        <dbReference type="ARBA" id="ARBA00022722"/>
    </source>
</evidence>
<evidence type="ECO:0000259" key="3">
    <source>
        <dbReference type="SMART" id="SM00474"/>
    </source>
</evidence>
<dbReference type="CDD" id="cd06141">
    <property type="entry name" value="WRN_exo"/>
    <property type="match status" value="1"/>
</dbReference>
<dbReference type="Pfam" id="PF01612">
    <property type="entry name" value="DNA_pol_A_exo1"/>
    <property type="match status" value="1"/>
</dbReference>
<reference evidence="4" key="1">
    <citation type="submission" date="2021-12" db="EMBL/GenBank/DDBJ databases">
        <authorList>
            <person name="Veyrier F.J."/>
        </authorList>
    </citation>
    <scope>NUCLEOTIDE SEQUENCE</scope>
    <source>
        <strain evidence="4">SAG 1488-6</strain>
    </source>
</reference>
<dbReference type="EMBL" id="CP091512">
    <property type="protein sequence ID" value="UOO93458.1"/>
    <property type="molecule type" value="Genomic_DNA"/>
</dbReference>
<dbReference type="InterPro" id="IPR002562">
    <property type="entry name" value="3'-5'_exonuclease_dom"/>
</dbReference>
<dbReference type="InterPro" id="IPR036397">
    <property type="entry name" value="RNaseH_sf"/>
</dbReference>
<gene>
    <name evidence="4" type="ORF">LVJ81_05355</name>
</gene>
<evidence type="ECO:0000256" key="2">
    <source>
        <dbReference type="ARBA" id="ARBA00022801"/>
    </source>
</evidence>
<reference evidence="4" key="2">
    <citation type="journal article" date="2022" name="Res Sq">
        <title>Evolution of multicellular longitudinally dividing oral cavity symbionts (Neisseriaceae).</title>
        <authorList>
            <person name="Nyongesa S."/>
            <person name="Weber P."/>
            <person name="Bernet E."/>
            <person name="Pullido F."/>
            <person name="Nieckarz M."/>
            <person name="Delaby M."/>
            <person name="Nieves C."/>
            <person name="Viehboeck T."/>
            <person name="Krause N."/>
            <person name="Rivera-Millot A."/>
            <person name="Nakamura A."/>
            <person name="Vischer N."/>
            <person name="VanNieuwenhze M."/>
            <person name="Brun Y."/>
            <person name="Cava F."/>
            <person name="Bulgheresi S."/>
            <person name="Veyrier F."/>
        </authorList>
    </citation>
    <scope>NUCLEOTIDE SEQUENCE</scope>
    <source>
        <strain evidence="4">SAG 1488-6</strain>
    </source>
</reference>
<dbReference type="InterPro" id="IPR051132">
    <property type="entry name" value="3-5_Exonuclease_domain"/>
</dbReference>
<dbReference type="Proteomes" id="UP000832034">
    <property type="component" value="Chromosome"/>
</dbReference>
<feature type="domain" description="3'-5' exonuclease" evidence="3">
    <location>
        <begin position="27"/>
        <end position="202"/>
    </location>
</feature>
<dbReference type="PANTHER" id="PTHR13620">
    <property type="entry name" value="3-5 EXONUCLEASE"/>
    <property type="match status" value="1"/>
</dbReference>
<dbReference type="Gene3D" id="3.30.420.10">
    <property type="entry name" value="Ribonuclease H-like superfamily/Ribonuclease H"/>
    <property type="match status" value="1"/>
</dbReference>
<keyword evidence="2" id="KW-0378">Hydrolase</keyword>
<dbReference type="SMART" id="SM00474">
    <property type="entry name" value="35EXOc"/>
    <property type="match status" value="1"/>
</dbReference>
<dbReference type="GO" id="GO:0004527">
    <property type="term" value="F:exonuclease activity"/>
    <property type="evidence" value="ECO:0007669"/>
    <property type="project" value="UniProtKB-KW"/>
</dbReference>
<keyword evidence="1" id="KW-0540">Nuclease</keyword>
<evidence type="ECO:0000313" key="5">
    <source>
        <dbReference type="Proteomes" id="UP000832034"/>
    </source>
</evidence>
<accession>A0ABY4ECI2</accession>
<keyword evidence="4" id="KW-0269">Exonuclease</keyword>